<feature type="transmembrane region" description="Helical" evidence="8">
    <location>
        <begin position="69"/>
        <end position="91"/>
    </location>
</feature>
<keyword evidence="5 8" id="KW-0472">Membrane</keyword>
<evidence type="ECO:0008006" key="11">
    <source>
        <dbReference type="Google" id="ProtNLM"/>
    </source>
</evidence>
<feature type="non-terminal residue" evidence="9">
    <location>
        <position position="886"/>
    </location>
</feature>
<proteinExistence type="inferred from homology"/>
<feature type="compositionally biased region" description="Basic and acidic residues" evidence="7">
    <location>
        <begin position="30"/>
        <end position="42"/>
    </location>
</feature>
<accession>A0ABN8HM15</accession>
<feature type="coiled-coil region" evidence="6">
    <location>
        <begin position="749"/>
        <end position="855"/>
    </location>
</feature>
<evidence type="ECO:0000256" key="4">
    <source>
        <dbReference type="ARBA" id="ARBA00022989"/>
    </source>
</evidence>
<sequence length="886" mass="97717">MTATHGGGCEDDRPDKESVYTIKTGFKNDAYQHDRDSNDDIVKPPPLPTEDDSYASGKVKLSRNEKWRILKNVAAVSAAFMVQFTAFQGTANLQSSINAADGLGTVSLSSIYAALVVSCIFVPTFLIKRLTVKWTLCLSMLCYAPYIGAQFYPAFYTLVPAGVVVGLGAAPMWTSKATYLTQAGSVYAKLTDQAVDGIIVRFFGFFFLAWQTAELWGNLISSLVFSSGVHSGSGSKDNTSSTVLSCGANFCMIGGGHHDNRNLHRPPDSEIYEISAIYLACVAVAVLMVAFLVDPLSRYGEKQRKADPSKELTGIQLLSATAYQLKKPNQQLLIPITLWIGMEQAFIGADYTQAYVSCALGIRSIGYVMICFGVVNALCSLLFGSAMKYIGRFPILVMGAALHLGLVVWLLIWMPNPESPTVFFVISGLWGVGDAVWQTQINAYQISPEGTPRPLTSDHPTLASFESESESPSTYSTTYSSTPHPPPPYPPPKLNKSSQTSPLETLPSPPPESGLFITRKRLTPPPQSVYPSAPDDTANPASMTAKSFPEITAPWSNNSARSNISAHSTQPDPTNSAYEIVASWRQEDIPPRSIVSDDDSSFPGSPVSEVGRPSLLINSGKRLGVEMDMATREANEMLLRGKEALESAGKMKRECKQTTLDCLHSLYEMVLALSDSRSRHKQNLERERSRNAQELVRVERAHNKLVAGLIKDLASEVAHARTDIKTNLQETKDVRSWLEYETRVPFPKATEAQKALQDAEKRLEEIHRTLAQSKKEGKTTLESKDITDIRSSKKTLANQIDDMRRNLNNIFETNHKSLQRLETITTQPTQDGDQINRVEKQLSEVSDTLKQISTQNKSDTNHNLQEHLQPLTEHLEALHSELKTMR</sequence>
<evidence type="ECO:0000256" key="5">
    <source>
        <dbReference type="ARBA" id="ARBA00023136"/>
    </source>
</evidence>
<dbReference type="InterPro" id="IPR036259">
    <property type="entry name" value="MFS_trans_sf"/>
</dbReference>
<dbReference type="PANTHER" id="PTHR19444:SF13">
    <property type="entry name" value="PROTEIN UNC-93 HOMOLOG A"/>
    <property type="match status" value="1"/>
</dbReference>
<feature type="compositionally biased region" description="Polar residues" evidence="7">
    <location>
        <begin position="554"/>
        <end position="574"/>
    </location>
</feature>
<keyword evidence="4 8" id="KW-1133">Transmembrane helix</keyword>
<name>A0ABN8HM15_9NEOP</name>
<evidence type="ECO:0000256" key="6">
    <source>
        <dbReference type="SAM" id="Coils"/>
    </source>
</evidence>
<feature type="compositionally biased region" description="Pro residues" evidence="7">
    <location>
        <begin position="483"/>
        <end position="493"/>
    </location>
</feature>
<gene>
    <name evidence="9" type="ORF">IPOD504_LOCUS318</name>
</gene>
<feature type="region of interest" description="Disordered" evidence="7">
    <location>
        <begin position="448"/>
        <end position="574"/>
    </location>
</feature>
<evidence type="ECO:0000313" key="10">
    <source>
        <dbReference type="Proteomes" id="UP000837857"/>
    </source>
</evidence>
<feature type="region of interest" description="Disordered" evidence="7">
    <location>
        <begin position="26"/>
        <end position="55"/>
    </location>
</feature>
<evidence type="ECO:0000256" key="3">
    <source>
        <dbReference type="ARBA" id="ARBA00022692"/>
    </source>
</evidence>
<keyword evidence="3 8" id="KW-0812">Transmembrane</keyword>
<feature type="transmembrane region" description="Helical" evidence="8">
    <location>
        <begin position="103"/>
        <end position="123"/>
    </location>
</feature>
<feature type="compositionally biased region" description="Low complexity" evidence="7">
    <location>
        <begin position="497"/>
        <end position="506"/>
    </location>
</feature>
<comment type="similarity">
    <text evidence="2">Belongs to the unc-93 family.</text>
</comment>
<evidence type="ECO:0000256" key="8">
    <source>
        <dbReference type="SAM" id="Phobius"/>
    </source>
</evidence>
<dbReference type="EMBL" id="OW152813">
    <property type="protein sequence ID" value="CAH2034857.1"/>
    <property type="molecule type" value="Genomic_DNA"/>
</dbReference>
<dbReference type="PANTHER" id="PTHR19444">
    <property type="entry name" value="UNC-93 RELATED"/>
    <property type="match status" value="1"/>
</dbReference>
<keyword evidence="6" id="KW-0175">Coiled coil</keyword>
<keyword evidence="10" id="KW-1185">Reference proteome</keyword>
<reference evidence="9" key="1">
    <citation type="submission" date="2022-03" db="EMBL/GenBank/DDBJ databases">
        <authorList>
            <person name="Martin H S."/>
        </authorList>
    </citation>
    <scope>NUCLEOTIDE SEQUENCE</scope>
</reference>
<evidence type="ECO:0000256" key="7">
    <source>
        <dbReference type="SAM" id="MobiDB-lite"/>
    </source>
</evidence>
<organism evidence="9 10">
    <name type="scientific">Iphiclides podalirius</name>
    <name type="common">scarce swallowtail</name>
    <dbReference type="NCBI Taxonomy" id="110791"/>
    <lineage>
        <taxon>Eukaryota</taxon>
        <taxon>Metazoa</taxon>
        <taxon>Ecdysozoa</taxon>
        <taxon>Arthropoda</taxon>
        <taxon>Hexapoda</taxon>
        <taxon>Insecta</taxon>
        <taxon>Pterygota</taxon>
        <taxon>Neoptera</taxon>
        <taxon>Endopterygota</taxon>
        <taxon>Lepidoptera</taxon>
        <taxon>Glossata</taxon>
        <taxon>Ditrysia</taxon>
        <taxon>Papilionoidea</taxon>
        <taxon>Papilionidae</taxon>
        <taxon>Papilioninae</taxon>
        <taxon>Iphiclides</taxon>
    </lineage>
</organism>
<evidence type="ECO:0000313" key="9">
    <source>
        <dbReference type="EMBL" id="CAH2034857.1"/>
    </source>
</evidence>
<evidence type="ECO:0000256" key="1">
    <source>
        <dbReference type="ARBA" id="ARBA00004141"/>
    </source>
</evidence>
<dbReference type="Gene3D" id="1.20.1250.20">
    <property type="entry name" value="MFS general substrate transporter like domains"/>
    <property type="match status" value="1"/>
</dbReference>
<protein>
    <recommendedName>
        <fullName evidence="11">UNC93-like protein</fullName>
    </recommendedName>
</protein>
<feature type="transmembrane region" description="Helical" evidence="8">
    <location>
        <begin position="194"/>
        <end position="213"/>
    </location>
</feature>
<dbReference type="SUPFAM" id="SSF103473">
    <property type="entry name" value="MFS general substrate transporter"/>
    <property type="match status" value="1"/>
</dbReference>
<comment type="subcellular location">
    <subcellularLocation>
        <location evidence="1">Membrane</location>
        <topology evidence="1">Multi-pass membrane protein</topology>
    </subcellularLocation>
</comment>
<dbReference type="Pfam" id="PF05978">
    <property type="entry name" value="UNC-93"/>
    <property type="match status" value="1"/>
</dbReference>
<evidence type="ECO:0000256" key="2">
    <source>
        <dbReference type="ARBA" id="ARBA00009172"/>
    </source>
</evidence>
<feature type="transmembrane region" description="Helical" evidence="8">
    <location>
        <begin position="271"/>
        <end position="293"/>
    </location>
</feature>
<feature type="transmembrane region" description="Helical" evidence="8">
    <location>
        <begin position="364"/>
        <end position="383"/>
    </location>
</feature>
<feature type="compositionally biased region" description="Low complexity" evidence="7">
    <location>
        <begin position="470"/>
        <end position="482"/>
    </location>
</feature>
<feature type="transmembrane region" description="Helical" evidence="8">
    <location>
        <begin position="154"/>
        <end position="173"/>
    </location>
</feature>
<dbReference type="InterPro" id="IPR010291">
    <property type="entry name" value="Ion_channel_UNC-93"/>
</dbReference>
<dbReference type="Proteomes" id="UP000837857">
    <property type="component" value="Chromosome 1"/>
</dbReference>
<feature type="transmembrane region" description="Helical" evidence="8">
    <location>
        <begin position="395"/>
        <end position="414"/>
    </location>
</feature>
<dbReference type="InterPro" id="IPR051951">
    <property type="entry name" value="UNC-93_regulatory"/>
</dbReference>
<feature type="transmembrane region" description="Helical" evidence="8">
    <location>
        <begin position="332"/>
        <end position="352"/>
    </location>
</feature>
<feature type="transmembrane region" description="Helical" evidence="8">
    <location>
        <begin position="130"/>
        <end position="148"/>
    </location>
</feature>